<feature type="transmembrane region" description="Helical" evidence="1">
    <location>
        <begin position="7"/>
        <end position="27"/>
    </location>
</feature>
<sequence>MHSETIAFGGPLAGLVVGAAILVGSLFLSGLSVVSVIGGAIGLLAIAVLALAVARSPADATVELEEREDEESRLARGAK</sequence>
<dbReference type="GeneID" id="14405493"/>
<protein>
    <submittedName>
        <fullName evidence="2">Uncharacterized protein</fullName>
    </submittedName>
</protein>
<evidence type="ECO:0000313" key="3">
    <source>
        <dbReference type="Proteomes" id="UP000010878"/>
    </source>
</evidence>
<evidence type="ECO:0000256" key="1">
    <source>
        <dbReference type="SAM" id="Phobius"/>
    </source>
</evidence>
<dbReference type="RefSeq" id="WP_015319784.1">
    <property type="nucleotide sequence ID" value="NC_019974.1"/>
</dbReference>
<reference evidence="2 3" key="1">
    <citation type="submission" date="2012-11" db="EMBL/GenBank/DDBJ databases">
        <title>FINISHED of Natronococcus occultus SP4, DSM 3396.</title>
        <authorList>
            <consortium name="DOE Joint Genome Institute"/>
            <person name="Eisen J."/>
            <person name="Huntemann M."/>
            <person name="Wei C.-L."/>
            <person name="Han J."/>
            <person name="Detter J.C."/>
            <person name="Han C."/>
            <person name="Tapia R."/>
            <person name="Chen A."/>
            <person name="Kyrpides N."/>
            <person name="Mavromatis K."/>
            <person name="Markowitz V."/>
            <person name="Szeto E."/>
            <person name="Ivanova N."/>
            <person name="Mikhailova N."/>
            <person name="Ovchinnikova G."/>
            <person name="Pagani I."/>
            <person name="Pati A."/>
            <person name="Goodwin L."/>
            <person name="Nordberg H.P."/>
            <person name="Cantor M.N."/>
            <person name="Hua S.X."/>
            <person name="Woyke T."/>
            <person name="Eisen J."/>
            <person name="Klenk H.-P."/>
            <person name="Klenk H.-P."/>
        </authorList>
    </citation>
    <scope>NUCLEOTIDE SEQUENCE [LARGE SCALE GENOMIC DNA]</scope>
    <source>
        <strain evidence="2 3">SP4</strain>
    </source>
</reference>
<keyword evidence="1" id="KW-0812">Transmembrane</keyword>
<feature type="transmembrane region" description="Helical" evidence="1">
    <location>
        <begin position="33"/>
        <end position="54"/>
    </location>
</feature>
<proteinExistence type="predicted"/>
<dbReference type="STRING" id="694430.Natoc_0465"/>
<dbReference type="Proteomes" id="UP000010878">
    <property type="component" value="Chromosome"/>
</dbReference>
<organism evidence="2 3">
    <name type="scientific">Natronococcus occultus SP4</name>
    <dbReference type="NCBI Taxonomy" id="694430"/>
    <lineage>
        <taxon>Archaea</taxon>
        <taxon>Methanobacteriati</taxon>
        <taxon>Methanobacteriota</taxon>
        <taxon>Stenosarchaea group</taxon>
        <taxon>Halobacteria</taxon>
        <taxon>Halobacteriales</taxon>
        <taxon>Natrialbaceae</taxon>
        <taxon>Natronococcus</taxon>
    </lineage>
</organism>
<name>L0JWW5_9EURY</name>
<keyword evidence="3" id="KW-1185">Reference proteome</keyword>
<dbReference type="HOGENOM" id="CLU_2597837_0_0_2"/>
<gene>
    <name evidence="2" type="ORF">Natoc_0465</name>
</gene>
<evidence type="ECO:0000313" key="2">
    <source>
        <dbReference type="EMBL" id="AGB36328.1"/>
    </source>
</evidence>
<dbReference type="KEGG" id="nou:Natoc_0465"/>
<dbReference type="EMBL" id="CP003929">
    <property type="protein sequence ID" value="AGB36328.1"/>
    <property type="molecule type" value="Genomic_DNA"/>
</dbReference>
<accession>L0JWW5</accession>
<dbReference type="AlphaFoldDB" id="L0JWW5"/>
<keyword evidence="1" id="KW-1133">Transmembrane helix</keyword>
<keyword evidence="1" id="KW-0472">Membrane</keyword>